<gene>
    <name evidence="2" type="ORF">ENI34_09065</name>
</gene>
<evidence type="ECO:0000259" key="1">
    <source>
        <dbReference type="PROSITE" id="PS51724"/>
    </source>
</evidence>
<protein>
    <submittedName>
        <fullName evidence="2">SPOR domain-containing protein</fullName>
    </submittedName>
</protein>
<dbReference type="GO" id="GO:0042834">
    <property type="term" value="F:peptidoglycan binding"/>
    <property type="evidence" value="ECO:0007669"/>
    <property type="project" value="InterPro"/>
</dbReference>
<comment type="caution">
    <text evidence="2">The sequence shown here is derived from an EMBL/GenBank/DDBJ whole genome shotgun (WGS) entry which is preliminary data.</text>
</comment>
<dbReference type="Proteomes" id="UP000885826">
    <property type="component" value="Unassembled WGS sequence"/>
</dbReference>
<proteinExistence type="predicted"/>
<sequence length="250" mass="26872">MRKILLVGCIMLFVFCAPKKTAVQTEGLEEVIVFGEEESNISNEPILPQPTEEEVVAPPVEEEVIAPPISEETITAPPVEEEVIAPPVIEEETATVPPAPETETPVLPPPVVEEEVAAPPAPMEEVAAPPPLPPVVEEEPAVVAEAPPAVEEPYVAPTVTPTPPPPQPAPARVLGFRVQIFASSTEKNASKVADDARANFSQNIYVEYVAPYYKVRVGDCLTREEAEVLKKKAQGLGYRGSFVVETMISP</sequence>
<dbReference type="PROSITE" id="PS51724">
    <property type="entry name" value="SPOR"/>
    <property type="match status" value="1"/>
</dbReference>
<dbReference type="SUPFAM" id="SSF110997">
    <property type="entry name" value="Sporulation related repeat"/>
    <property type="match status" value="1"/>
</dbReference>
<reference evidence="2" key="1">
    <citation type="journal article" date="2020" name="mSystems">
        <title>Genome- and Community-Level Interaction Insights into Carbon Utilization and Element Cycling Functions of Hydrothermarchaeota in Hydrothermal Sediment.</title>
        <authorList>
            <person name="Zhou Z."/>
            <person name="Liu Y."/>
            <person name="Xu W."/>
            <person name="Pan J."/>
            <person name="Luo Z.H."/>
            <person name="Li M."/>
        </authorList>
    </citation>
    <scope>NUCLEOTIDE SEQUENCE</scope>
    <source>
        <strain evidence="2">HyVt-388</strain>
    </source>
</reference>
<organism evidence="2 3">
    <name type="scientific">candidate division WOR-3 bacterium</name>
    <dbReference type="NCBI Taxonomy" id="2052148"/>
    <lineage>
        <taxon>Bacteria</taxon>
        <taxon>Bacteria division WOR-3</taxon>
    </lineage>
</organism>
<dbReference type="InterPro" id="IPR036680">
    <property type="entry name" value="SPOR-like_sf"/>
</dbReference>
<dbReference type="Pfam" id="PF05036">
    <property type="entry name" value="SPOR"/>
    <property type="match status" value="1"/>
</dbReference>
<accession>A0A9C9K0U3</accession>
<name>A0A9C9K0U3_UNCW3</name>
<evidence type="ECO:0000313" key="2">
    <source>
        <dbReference type="EMBL" id="HEC79270.1"/>
    </source>
</evidence>
<evidence type="ECO:0000313" key="3">
    <source>
        <dbReference type="Proteomes" id="UP000885826"/>
    </source>
</evidence>
<dbReference type="InterPro" id="IPR007730">
    <property type="entry name" value="SPOR-like_dom"/>
</dbReference>
<dbReference type="Gene3D" id="3.30.70.1070">
    <property type="entry name" value="Sporulation related repeat"/>
    <property type="match status" value="1"/>
</dbReference>
<feature type="domain" description="SPOR" evidence="1">
    <location>
        <begin position="170"/>
        <end position="246"/>
    </location>
</feature>
<dbReference type="AlphaFoldDB" id="A0A9C9K0U3"/>
<dbReference type="EMBL" id="DRIG01000094">
    <property type="protein sequence ID" value="HEC79270.1"/>
    <property type="molecule type" value="Genomic_DNA"/>
</dbReference>